<protein>
    <recommendedName>
        <fullName evidence="14">Dual-specificity RNA methyltransferase RlmN</fullName>
        <ecNumber evidence="14">2.1.1.192</ecNumber>
    </recommendedName>
    <alternativeName>
        <fullName evidence="14">23S rRNA (adenine(2503)-C(2))-methyltransferase</fullName>
    </alternativeName>
    <alternativeName>
        <fullName evidence="14">23S rRNA m2A2503 methyltransferase</fullName>
    </alternativeName>
    <alternativeName>
        <fullName evidence="14">Ribosomal RNA large subunit methyltransferase N</fullName>
    </alternativeName>
    <alternativeName>
        <fullName evidence="14">tRNA (adenine(37)-C(2))-methyltransferase</fullName>
    </alternativeName>
    <alternativeName>
        <fullName evidence="14">tRNA m2A37 methyltransferase</fullName>
    </alternativeName>
</protein>
<dbReference type="HAMAP" id="MF_01849">
    <property type="entry name" value="RNA_methyltr_RlmN"/>
    <property type="match status" value="1"/>
</dbReference>
<dbReference type="InterPro" id="IPR013785">
    <property type="entry name" value="Aldolase_TIM"/>
</dbReference>
<dbReference type="SFLD" id="SFLDG01062">
    <property type="entry name" value="methyltransferase_(Class_A)"/>
    <property type="match status" value="1"/>
</dbReference>
<evidence type="ECO:0000256" key="3">
    <source>
        <dbReference type="ARBA" id="ARBA00022485"/>
    </source>
</evidence>
<name>A0A2U8BSZ7_9RICK</name>
<dbReference type="KEGG" id="fso:Fsol_00621"/>
<feature type="binding site" evidence="14">
    <location>
        <position position="115"/>
    </location>
    <ligand>
        <name>[4Fe-4S] cluster</name>
        <dbReference type="ChEBI" id="CHEBI:49883"/>
        <note>4Fe-4S-S-AdoMet</note>
    </ligand>
</feature>
<keyword evidence="5 14" id="KW-0698">rRNA processing</keyword>
<dbReference type="SFLD" id="SFLDS00029">
    <property type="entry name" value="Radical_SAM"/>
    <property type="match status" value="1"/>
</dbReference>
<evidence type="ECO:0000256" key="5">
    <source>
        <dbReference type="ARBA" id="ARBA00022552"/>
    </source>
</evidence>
<dbReference type="PANTHER" id="PTHR30544:SF5">
    <property type="entry name" value="RADICAL SAM CORE DOMAIN-CONTAINING PROTEIN"/>
    <property type="match status" value="1"/>
</dbReference>
<dbReference type="Pfam" id="PF04055">
    <property type="entry name" value="Radical_SAM"/>
    <property type="match status" value="1"/>
</dbReference>
<dbReference type="GO" id="GO:0051539">
    <property type="term" value="F:4 iron, 4 sulfur cluster binding"/>
    <property type="evidence" value="ECO:0007669"/>
    <property type="project" value="UniProtKB-UniRule"/>
</dbReference>
<evidence type="ECO:0000313" key="16">
    <source>
        <dbReference type="EMBL" id="AWD33400.1"/>
    </source>
</evidence>
<dbReference type="InterPro" id="IPR004383">
    <property type="entry name" value="rRNA_lsu_MTrfase_RlmN/Cfr"/>
</dbReference>
<evidence type="ECO:0000256" key="7">
    <source>
        <dbReference type="ARBA" id="ARBA00022679"/>
    </source>
</evidence>
<dbReference type="RefSeq" id="WP_108673413.1">
    <property type="nucleotide sequence ID" value="NZ_CP025989.1"/>
</dbReference>
<organism evidence="16 17">
    <name type="scientific">Candidatus Fokinia solitaria</name>
    <dbReference type="NCBI Taxonomy" id="1802984"/>
    <lineage>
        <taxon>Bacteria</taxon>
        <taxon>Pseudomonadati</taxon>
        <taxon>Pseudomonadota</taxon>
        <taxon>Alphaproteobacteria</taxon>
        <taxon>Rickettsiales</taxon>
        <taxon>Candidatus Midichloriaceae</taxon>
        <taxon>Candidatus Fokinia</taxon>
    </lineage>
</organism>
<dbReference type="EMBL" id="CP025989">
    <property type="protein sequence ID" value="AWD33400.1"/>
    <property type="molecule type" value="Genomic_DNA"/>
</dbReference>
<evidence type="ECO:0000256" key="6">
    <source>
        <dbReference type="ARBA" id="ARBA00022603"/>
    </source>
</evidence>
<keyword evidence="17" id="KW-1185">Reference proteome</keyword>
<dbReference type="GO" id="GO:0046872">
    <property type="term" value="F:metal ion binding"/>
    <property type="evidence" value="ECO:0007669"/>
    <property type="project" value="UniProtKB-KW"/>
</dbReference>
<dbReference type="InterPro" id="IPR027492">
    <property type="entry name" value="RNA_MTrfase_RlmN"/>
</dbReference>
<dbReference type="EC" id="2.1.1.192" evidence="14"/>
<feature type="binding site" evidence="14">
    <location>
        <begin position="168"/>
        <end position="169"/>
    </location>
    <ligand>
        <name>S-adenosyl-L-methionine</name>
        <dbReference type="ChEBI" id="CHEBI:59789"/>
    </ligand>
</feature>
<feature type="binding site" evidence="14">
    <location>
        <position position="200"/>
    </location>
    <ligand>
        <name>S-adenosyl-L-methionine</name>
        <dbReference type="ChEBI" id="CHEBI:59789"/>
    </ligand>
</feature>
<feature type="binding site" evidence="14">
    <location>
        <begin position="222"/>
        <end position="224"/>
    </location>
    <ligand>
        <name>S-adenosyl-L-methionine</name>
        <dbReference type="ChEBI" id="CHEBI:59789"/>
    </ligand>
</feature>
<keyword evidence="3 14" id="KW-0004">4Fe-4S</keyword>
<dbReference type="GO" id="GO:0005737">
    <property type="term" value="C:cytoplasm"/>
    <property type="evidence" value="ECO:0007669"/>
    <property type="project" value="UniProtKB-SubCell"/>
</dbReference>
<keyword evidence="6 14" id="KW-0489">Methyltransferase</keyword>
<evidence type="ECO:0000259" key="15">
    <source>
        <dbReference type="PROSITE" id="PS51918"/>
    </source>
</evidence>
<keyword evidence="8 14" id="KW-0949">S-adenosyl-L-methionine</keyword>
<comment type="catalytic activity">
    <reaction evidence="14">
        <text>adenosine(37) in tRNA + 2 reduced [2Fe-2S]-[ferredoxin] + 2 S-adenosyl-L-methionine = 2-methyladenosine(37) in tRNA + 5'-deoxyadenosine + L-methionine + 2 oxidized [2Fe-2S]-[ferredoxin] + S-adenosyl-L-homocysteine</text>
        <dbReference type="Rhea" id="RHEA:43332"/>
        <dbReference type="Rhea" id="RHEA-COMP:10000"/>
        <dbReference type="Rhea" id="RHEA-COMP:10001"/>
        <dbReference type="Rhea" id="RHEA-COMP:10162"/>
        <dbReference type="Rhea" id="RHEA-COMP:10485"/>
        <dbReference type="ChEBI" id="CHEBI:17319"/>
        <dbReference type="ChEBI" id="CHEBI:33737"/>
        <dbReference type="ChEBI" id="CHEBI:33738"/>
        <dbReference type="ChEBI" id="CHEBI:57844"/>
        <dbReference type="ChEBI" id="CHEBI:57856"/>
        <dbReference type="ChEBI" id="CHEBI:59789"/>
        <dbReference type="ChEBI" id="CHEBI:74411"/>
        <dbReference type="ChEBI" id="CHEBI:74497"/>
        <dbReference type="EC" id="2.1.1.192"/>
    </reaction>
</comment>
<comment type="miscellaneous">
    <text evidence="14">Reaction proceeds by a ping-pong mechanism involving intermediate methylation of a conserved cysteine residue.</text>
</comment>
<keyword evidence="12 14" id="KW-0411">Iron-sulfur</keyword>
<dbReference type="NCBIfam" id="TIGR00048">
    <property type="entry name" value="rRNA_mod_RlmN"/>
    <property type="match status" value="1"/>
</dbReference>
<keyword evidence="4 14" id="KW-0963">Cytoplasm</keyword>
<proteinExistence type="inferred from homology"/>
<dbReference type="InterPro" id="IPR058240">
    <property type="entry name" value="rSAM_sf"/>
</dbReference>
<dbReference type="Pfam" id="PF21016">
    <property type="entry name" value="RlmN_N"/>
    <property type="match status" value="1"/>
</dbReference>
<evidence type="ECO:0000256" key="11">
    <source>
        <dbReference type="ARBA" id="ARBA00023004"/>
    </source>
</evidence>
<dbReference type="CDD" id="cd01335">
    <property type="entry name" value="Radical_SAM"/>
    <property type="match status" value="1"/>
</dbReference>
<dbReference type="SFLD" id="SFLDF00275">
    <property type="entry name" value="adenosine_C2_methyltransferase"/>
    <property type="match status" value="1"/>
</dbReference>
<accession>A0A2U8BSZ7</accession>
<keyword evidence="9 14" id="KW-0819">tRNA processing</keyword>
<reference evidence="16 17" key="1">
    <citation type="journal article" date="2018" name="Genome Biol. Evol.">
        <title>The Genome Sequence of "Candidatus Fokinia solitaria": Insights on Reductive Evolution in Rickettsiales.</title>
        <authorList>
            <person name="Floriano A.M."/>
            <person name="Castelli M."/>
            <person name="Krenek S."/>
            <person name="Berendonk T.U."/>
            <person name="Bazzocchi C."/>
            <person name="Petroni G."/>
            <person name="Sassera D."/>
        </authorList>
    </citation>
    <scope>NUCLEOTIDE SEQUENCE [LARGE SCALE GENOMIC DNA]</scope>
    <source>
        <strain evidence="16">Rio ETE_ALG 3VII</strain>
    </source>
</reference>
<feature type="binding site" evidence="14">
    <location>
        <position position="119"/>
    </location>
    <ligand>
        <name>[4Fe-4S] cluster</name>
        <dbReference type="ChEBI" id="CHEBI:49883"/>
        <note>4Fe-4S-S-AdoMet</note>
    </ligand>
</feature>
<dbReference type="InterPro" id="IPR007197">
    <property type="entry name" value="rSAM"/>
</dbReference>
<feature type="active site" description="Proton acceptor" evidence="14">
    <location>
        <position position="95"/>
    </location>
</feature>
<evidence type="ECO:0000256" key="13">
    <source>
        <dbReference type="ARBA" id="ARBA00023157"/>
    </source>
</evidence>
<comment type="function">
    <text evidence="14">Specifically methylates position 2 of adenine 2503 in 23S rRNA and position 2 of adenine 37 in tRNAs. m2A2503 modification seems to play a crucial role in the proofreading step occurring at the peptidyl transferase center and thus would serve to optimize ribosomal fidelity.</text>
</comment>
<dbReference type="InterPro" id="IPR040072">
    <property type="entry name" value="Methyltransferase_A"/>
</dbReference>
<sequence length="351" mass="39920">MKQNILNYSKQEVANHFVENNIEKGFRAAQIFSWLYDRGITSFDMMHNVPIILRKYLIENFDITIPICRKESISTDGTIKWQLSTEENDPKLDIETVYIPEMERNTLCISSQVGCPIRCTFCHTGTQKFAKNLTAGEIIGQLLFAYKRLQVLRTEAGNISNVVFMGMGEPLLNYNNVVKAIKTITTAKIFNITSKKITVSTSGVVPQIKALGNDTKVKLAISLHAVKDEIRNHLVPLNKKYPIPVLLEACEEYHQITKEKITFEYVMLKDINDSDDDAYTMIKAVQNVNCKINLIPFNRWEGSRYCSSTNEQILRFQQILKNAGYATTVRKNRGQDIMAACGQLKSNCNTI</sequence>
<comment type="caution">
    <text evidence="14">Lacks conserved residue(s) required for the propagation of feature annotation.</text>
</comment>
<feature type="active site" description="S-methylcysteine intermediate" evidence="14">
    <location>
        <position position="341"/>
    </location>
</feature>
<dbReference type="PIRSF" id="PIRSF006004">
    <property type="entry name" value="CHP00048"/>
    <property type="match status" value="1"/>
</dbReference>
<evidence type="ECO:0000256" key="8">
    <source>
        <dbReference type="ARBA" id="ARBA00022691"/>
    </source>
</evidence>
<dbReference type="GO" id="GO:0000049">
    <property type="term" value="F:tRNA binding"/>
    <property type="evidence" value="ECO:0007669"/>
    <property type="project" value="UniProtKB-UniRule"/>
</dbReference>
<evidence type="ECO:0000256" key="1">
    <source>
        <dbReference type="ARBA" id="ARBA00004496"/>
    </source>
</evidence>
<dbReference type="AlphaFoldDB" id="A0A2U8BSZ7"/>
<dbReference type="SUPFAM" id="SSF102114">
    <property type="entry name" value="Radical SAM enzymes"/>
    <property type="match status" value="1"/>
</dbReference>
<dbReference type="Proteomes" id="UP000244519">
    <property type="component" value="Chromosome"/>
</dbReference>
<keyword evidence="11 14" id="KW-0408">Iron</keyword>
<feature type="binding site" evidence="14">
    <location>
        <position position="122"/>
    </location>
    <ligand>
        <name>[4Fe-4S] cluster</name>
        <dbReference type="ChEBI" id="CHEBI:49883"/>
        <note>4Fe-4S-S-AdoMet</note>
    </ligand>
</feature>
<dbReference type="GO" id="GO:0070040">
    <property type="term" value="F:rRNA (adenine(2503)-C2-)-methyltransferase activity"/>
    <property type="evidence" value="ECO:0007669"/>
    <property type="project" value="UniProtKB-UniRule"/>
</dbReference>
<keyword evidence="10 14" id="KW-0479">Metal-binding</keyword>
<evidence type="ECO:0000256" key="12">
    <source>
        <dbReference type="ARBA" id="ARBA00023014"/>
    </source>
</evidence>
<evidence type="ECO:0000256" key="14">
    <source>
        <dbReference type="HAMAP-Rule" id="MF_01849"/>
    </source>
</evidence>
<evidence type="ECO:0000256" key="9">
    <source>
        <dbReference type="ARBA" id="ARBA00022694"/>
    </source>
</evidence>
<dbReference type="PROSITE" id="PS51918">
    <property type="entry name" value="RADICAL_SAM"/>
    <property type="match status" value="1"/>
</dbReference>
<keyword evidence="7 14" id="KW-0808">Transferase</keyword>
<dbReference type="InterPro" id="IPR048641">
    <property type="entry name" value="RlmN_N"/>
</dbReference>
<dbReference type="Gene3D" id="1.10.150.530">
    <property type="match status" value="1"/>
</dbReference>
<gene>
    <name evidence="14" type="primary">rlmN</name>
    <name evidence="16" type="ORF">Fsol_00621</name>
</gene>
<dbReference type="FunFam" id="3.20.20.70:FF:000014">
    <property type="entry name" value="Probable dual-specificity RNA methyltransferase RlmN"/>
    <property type="match status" value="1"/>
</dbReference>
<dbReference type="Gene3D" id="3.20.20.70">
    <property type="entry name" value="Aldolase class I"/>
    <property type="match status" value="1"/>
</dbReference>
<feature type="domain" description="Radical SAM core" evidence="15">
    <location>
        <begin position="101"/>
        <end position="336"/>
    </location>
</feature>
<comment type="similarity">
    <text evidence="2 14">Belongs to the radical SAM superfamily. RlmN family.</text>
</comment>
<dbReference type="GO" id="GO:0002935">
    <property type="term" value="F:tRNA (adenine(37)-C2)-methyltransferase activity"/>
    <property type="evidence" value="ECO:0007669"/>
    <property type="project" value="UniProtKB-UniRule"/>
</dbReference>
<dbReference type="GO" id="GO:0019843">
    <property type="term" value="F:rRNA binding"/>
    <property type="evidence" value="ECO:0007669"/>
    <property type="project" value="UniProtKB-UniRule"/>
</dbReference>
<evidence type="ECO:0000256" key="10">
    <source>
        <dbReference type="ARBA" id="ARBA00022723"/>
    </source>
</evidence>
<dbReference type="GO" id="GO:0070475">
    <property type="term" value="P:rRNA base methylation"/>
    <property type="evidence" value="ECO:0007669"/>
    <property type="project" value="UniProtKB-UniRule"/>
</dbReference>
<dbReference type="OrthoDB" id="9793973at2"/>
<evidence type="ECO:0000256" key="4">
    <source>
        <dbReference type="ARBA" id="ARBA00022490"/>
    </source>
</evidence>
<evidence type="ECO:0000256" key="2">
    <source>
        <dbReference type="ARBA" id="ARBA00007544"/>
    </source>
</evidence>
<dbReference type="GO" id="GO:0030488">
    <property type="term" value="P:tRNA methylation"/>
    <property type="evidence" value="ECO:0007669"/>
    <property type="project" value="UniProtKB-UniRule"/>
</dbReference>
<evidence type="ECO:0000313" key="17">
    <source>
        <dbReference type="Proteomes" id="UP000244519"/>
    </source>
</evidence>
<feature type="binding site" evidence="14">
    <location>
        <position position="298"/>
    </location>
    <ligand>
        <name>S-adenosyl-L-methionine</name>
        <dbReference type="ChEBI" id="CHEBI:59789"/>
    </ligand>
</feature>
<comment type="subcellular location">
    <subcellularLocation>
        <location evidence="1 14">Cytoplasm</location>
    </subcellularLocation>
</comment>
<dbReference type="PANTHER" id="PTHR30544">
    <property type="entry name" value="23S RRNA METHYLTRANSFERASE"/>
    <property type="match status" value="1"/>
</dbReference>
<keyword evidence="13 14" id="KW-1015">Disulfide bond</keyword>
<comment type="cofactor">
    <cofactor evidence="14">
        <name>[4Fe-4S] cluster</name>
        <dbReference type="ChEBI" id="CHEBI:49883"/>
    </cofactor>
    <text evidence="14">Binds 1 [4Fe-4S] cluster. The cluster is coordinated with 3 cysteines and an exchangeable S-adenosyl-L-methionine.</text>
</comment>
<comment type="catalytic activity">
    <reaction evidence="14">
        <text>adenosine(2503) in 23S rRNA + 2 reduced [2Fe-2S]-[ferredoxin] + 2 S-adenosyl-L-methionine = 2-methyladenosine(2503) in 23S rRNA + 5'-deoxyadenosine + L-methionine + 2 oxidized [2Fe-2S]-[ferredoxin] + S-adenosyl-L-homocysteine</text>
        <dbReference type="Rhea" id="RHEA:42916"/>
        <dbReference type="Rhea" id="RHEA-COMP:10000"/>
        <dbReference type="Rhea" id="RHEA-COMP:10001"/>
        <dbReference type="Rhea" id="RHEA-COMP:10152"/>
        <dbReference type="Rhea" id="RHEA-COMP:10282"/>
        <dbReference type="ChEBI" id="CHEBI:17319"/>
        <dbReference type="ChEBI" id="CHEBI:33737"/>
        <dbReference type="ChEBI" id="CHEBI:33738"/>
        <dbReference type="ChEBI" id="CHEBI:57844"/>
        <dbReference type="ChEBI" id="CHEBI:57856"/>
        <dbReference type="ChEBI" id="CHEBI:59789"/>
        <dbReference type="ChEBI" id="CHEBI:74411"/>
        <dbReference type="ChEBI" id="CHEBI:74497"/>
        <dbReference type="EC" id="2.1.1.192"/>
    </reaction>
</comment>